<evidence type="ECO:0000259" key="3">
    <source>
        <dbReference type="PROSITE" id="PS50043"/>
    </source>
</evidence>
<sequence length="255" mass="27497">MEDHFDSRPAALSGSVVLGSRRPGTPSRAMRITIIDHHLTFADSLATILEQEGYLVTPLRLGPSHASLTTVLAAALRNAGRLVLLEPDLGRLGDGTRLISPMTTAGATVVLLTQSVDRSRWGEAVRKGAKGVLHKTCSVRQVVSIARRVGEGLPLMTPEQRASLIAAAETEREQVRAIRSRLGRLTARESEILDALMHGEQVREIARTRVVEEATVRSQVKSILSKLEVGSQIAAVGAAYHVGWEPTRARGGEGR</sequence>
<dbReference type="AlphaFoldDB" id="A0A5C4VKH2"/>
<dbReference type="Gene3D" id="3.40.50.2300">
    <property type="match status" value="1"/>
</dbReference>
<protein>
    <submittedName>
        <fullName evidence="5">Response regulator transcription factor</fullName>
    </submittedName>
</protein>
<dbReference type="GO" id="GO:0003677">
    <property type="term" value="F:DNA binding"/>
    <property type="evidence" value="ECO:0007669"/>
    <property type="project" value="UniProtKB-KW"/>
</dbReference>
<dbReference type="PROSITE" id="PS50110">
    <property type="entry name" value="RESPONSE_REGULATORY"/>
    <property type="match status" value="1"/>
</dbReference>
<dbReference type="InterPro" id="IPR016032">
    <property type="entry name" value="Sig_transdc_resp-reg_C-effctor"/>
</dbReference>
<keyword evidence="1" id="KW-0238">DNA-binding</keyword>
<dbReference type="PANTHER" id="PTHR45566">
    <property type="entry name" value="HTH-TYPE TRANSCRIPTIONAL REGULATOR YHJB-RELATED"/>
    <property type="match status" value="1"/>
</dbReference>
<dbReference type="PRINTS" id="PR00038">
    <property type="entry name" value="HTHLUXR"/>
</dbReference>
<dbReference type="SMART" id="SM00421">
    <property type="entry name" value="HTH_LUXR"/>
    <property type="match status" value="1"/>
</dbReference>
<dbReference type="InterPro" id="IPR001789">
    <property type="entry name" value="Sig_transdc_resp-reg_receiver"/>
</dbReference>
<evidence type="ECO:0000256" key="2">
    <source>
        <dbReference type="PROSITE-ProRule" id="PRU00169"/>
    </source>
</evidence>
<evidence type="ECO:0000313" key="5">
    <source>
        <dbReference type="EMBL" id="TNM36338.1"/>
    </source>
</evidence>
<dbReference type="GO" id="GO:0000160">
    <property type="term" value="P:phosphorelay signal transduction system"/>
    <property type="evidence" value="ECO:0007669"/>
    <property type="project" value="InterPro"/>
</dbReference>
<name>A0A5C4VKH2_9ACTN</name>
<dbReference type="Proteomes" id="UP000313231">
    <property type="component" value="Unassembled WGS sequence"/>
</dbReference>
<dbReference type="PROSITE" id="PS50043">
    <property type="entry name" value="HTH_LUXR_2"/>
    <property type="match status" value="1"/>
</dbReference>
<evidence type="ECO:0000259" key="4">
    <source>
        <dbReference type="PROSITE" id="PS50110"/>
    </source>
</evidence>
<comment type="caution">
    <text evidence="5">The sequence shown here is derived from an EMBL/GenBank/DDBJ whole genome shotgun (WGS) entry which is preliminary data.</text>
</comment>
<dbReference type="SUPFAM" id="SSF52172">
    <property type="entry name" value="CheY-like"/>
    <property type="match status" value="1"/>
</dbReference>
<dbReference type="InterPro" id="IPR051015">
    <property type="entry name" value="EvgA-like"/>
</dbReference>
<gene>
    <name evidence="5" type="ORF">FHP29_19480</name>
</gene>
<comment type="caution">
    <text evidence="2">Lacks conserved residue(s) required for the propagation of feature annotation.</text>
</comment>
<dbReference type="InterPro" id="IPR000792">
    <property type="entry name" value="Tscrpt_reg_LuxR_C"/>
</dbReference>
<evidence type="ECO:0000313" key="6">
    <source>
        <dbReference type="Proteomes" id="UP000313231"/>
    </source>
</evidence>
<feature type="domain" description="HTH luxR-type" evidence="3">
    <location>
        <begin position="178"/>
        <end position="243"/>
    </location>
</feature>
<feature type="domain" description="Response regulatory" evidence="4">
    <location>
        <begin position="31"/>
        <end position="150"/>
    </location>
</feature>
<proteinExistence type="predicted"/>
<reference evidence="5 6" key="1">
    <citation type="journal article" date="2016" name="Int. J. Syst. Evol. Microbiol.">
        <title>Nocardioides albidus sp. nov., an actinobacterium isolated from garden soil.</title>
        <authorList>
            <person name="Singh H."/>
            <person name="Du J."/>
            <person name="Trinh H."/>
            <person name="Won K."/>
            <person name="Yang J.E."/>
            <person name="Yin C."/>
            <person name="Kook M."/>
            <person name="Yi T.H."/>
        </authorList>
    </citation>
    <scope>NUCLEOTIDE SEQUENCE [LARGE SCALE GENOMIC DNA]</scope>
    <source>
        <strain evidence="5 6">CCTCC AB 2015297</strain>
    </source>
</reference>
<dbReference type="EMBL" id="VDMP01000027">
    <property type="protein sequence ID" value="TNM36338.1"/>
    <property type="molecule type" value="Genomic_DNA"/>
</dbReference>
<evidence type="ECO:0000256" key="1">
    <source>
        <dbReference type="ARBA" id="ARBA00023125"/>
    </source>
</evidence>
<accession>A0A5C4VKH2</accession>
<dbReference type="Pfam" id="PF00196">
    <property type="entry name" value="GerE"/>
    <property type="match status" value="1"/>
</dbReference>
<dbReference type="InterPro" id="IPR011006">
    <property type="entry name" value="CheY-like_superfamily"/>
</dbReference>
<dbReference type="GO" id="GO:0006355">
    <property type="term" value="P:regulation of DNA-templated transcription"/>
    <property type="evidence" value="ECO:0007669"/>
    <property type="project" value="InterPro"/>
</dbReference>
<dbReference type="PANTHER" id="PTHR45566:SF1">
    <property type="entry name" value="HTH-TYPE TRANSCRIPTIONAL REGULATOR YHJB-RELATED"/>
    <property type="match status" value="1"/>
</dbReference>
<organism evidence="5 6">
    <name type="scientific">Nocardioides albidus</name>
    <dbReference type="NCBI Taxonomy" id="1517589"/>
    <lineage>
        <taxon>Bacteria</taxon>
        <taxon>Bacillati</taxon>
        <taxon>Actinomycetota</taxon>
        <taxon>Actinomycetes</taxon>
        <taxon>Propionibacteriales</taxon>
        <taxon>Nocardioidaceae</taxon>
        <taxon>Nocardioides</taxon>
    </lineage>
</organism>
<dbReference type="SUPFAM" id="SSF46894">
    <property type="entry name" value="C-terminal effector domain of the bipartite response regulators"/>
    <property type="match status" value="1"/>
</dbReference>
<keyword evidence="6" id="KW-1185">Reference proteome</keyword>